<evidence type="ECO:0000256" key="3">
    <source>
        <dbReference type="ARBA" id="ARBA00022989"/>
    </source>
</evidence>
<comment type="subcellular location">
    <subcellularLocation>
        <location evidence="1">Membrane</location>
        <topology evidence="1">Single-pass membrane protein</topology>
    </subcellularLocation>
</comment>
<accession>A0A336JPR0</accession>
<keyword evidence="2 6" id="KW-0812">Transmembrane</keyword>
<organism evidence="8 9">
    <name type="scientific">Rhodopseudomonas pentothenatexigens</name>
    <dbReference type="NCBI Taxonomy" id="999699"/>
    <lineage>
        <taxon>Bacteria</taxon>
        <taxon>Pseudomonadati</taxon>
        <taxon>Pseudomonadota</taxon>
        <taxon>Alphaproteobacteria</taxon>
        <taxon>Hyphomicrobiales</taxon>
        <taxon>Nitrobacteraceae</taxon>
        <taxon>Rhodopseudomonas</taxon>
    </lineage>
</organism>
<evidence type="ECO:0000256" key="6">
    <source>
        <dbReference type="SAM" id="Phobius"/>
    </source>
</evidence>
<keyword evidence="10" id="KW-1185">Reference proteome</keyword>
<evidence type="ECO:0000313" key="7">
    <source>
        <dbReference type="EMBL" id="RED32045.1"/>
    </source>
</evidence>
<dbReference type="AlphaFoldDB" id="A0A336JPR0"/>
<dbReference type="InterPro" id="IPR007343">
    <property type="entry name" value="Uncharacterised_pept_Zn_put"/>
</dbReference>
<evidence type="ECO:0008006" key="11">
    <source>
        <dbReference type="Google" id="ProtNLM"/>
    </source>
</evidence>
<protein>
    <recommendedName>
        <fullName evidence="11">Metalloprotease</fullName>
    </recommendedName>
</protein>
<feature type="region of interest" description="Disordered" evidence="5">
    <location>
        <begin position="1"/>
        <end position="28"/>
    </location>
</feature>
<reference evidence="7 10" key="2">
    <citation type="submission" date="2018-07" db="EMBL/GenBank/DDBJ databases">
        <title>Genomic Encyclopedia of Archaeal and Bacterial Type Strains, Phase II (KMG-II): from individual species to whole genera.</title>
        <authorList>
            <person name="Goeker M."/>
        </authorList>
    </citation>
    <scope>NUCLEOTIDE SEQUENCE [LARGE SCALE GENOMIC DNA]</scope>
    <source>
        <strain evidence="7 10">JA575</strain>
    </source>
</reference>
<dbReference type="EMBL" id="QRDT01000013">
    <property type="protein sequence ID" value="RED32045.1"/>
    <property type="molecule type" value="Genomic_DNA"/>
</dbReference>
<sequence length="306" mass="33264">MRFDDFRRSDNIDDRRDQDGGGGGGGGFGFPMGGGGLGIGTIVVLGIVGWALGIDPRLLIGGAEMISQSTQQHQADSRSGKQGAPTDEMGSMISGVLGEIDDRWSEIFRDSGQKYVGPKIVLFRGRTNGGRCGMAQAAMGPFYCPPDRQIYIDTSFFKQVETRFRGCSGSACQFTAAYIIAHEVGHHVQNQLGILDKVNQKQRQYGEGARSNALQVQVELQADCLSGVWVNREKKKRPNFLEDGDIDAALTTAAAIGDDTLQRRAGREVVPDSFTHGSAAQRKRWFMTGYQQGTIQSCNTFAAERL</sequence>
<dbReference type="Pfam" id="PF04228">
    <property type="entry name" value="Zn_peptidase"/>
    <property type="match status" value="1"/>
</dbReference>
<dbReference type="Proteomes" id="UP000252631">
    <property type="component" value="Unassembled WGS sequence"/>
</dbReference>
<evidence type="ECO:0000256" key="1">
    <source>
        <dbReference type="ARBA" id="ARBA00004167"/>
    </source>
</evidence>
<evidence type="ECO:0000256" key="5">
    <source>
        <dbReference type="SAM" id="MobiDB-lite"/>
    </source>
</evidence>
<proteinExistence type="predicted"/>
<gene>
    <name evidence="7" type="ORF">BJ125_113139</name>
    <name evidence="8" type="ORF">SAMN05892882_113139</name>
</gene>
<evidence type="ECO:0000256" key="4">
    <source>
        <dbReference type="ARBA" id="ARBA00023136"/>
    </source>
</evidence>
<keyword evidence="3 6" id="KW-1133">Transmembrane helix</keyword>
<evidence type="ECO:0000313" key="9">
    <source>
        <dbReference type="Proteomes" id="UP000252631"/>
    </source>
</evidence>
<dbReference type="GO" id="GO:0016020">
    <property type="term" value="C:membrane"/>
    <property type="evidence" value="ECO:0007669"/>
    <property type="project" value="UniProtKB-SubCell"/>
</dbReference>
<keyword evidence="4 6" id="KW-0472">Membrane</keyword>
<reference evidence="8 9" key="1">
    <citation type="submission" date="2017-08" db="EMBL/GenBank/DDBJ databases">
        <authorList>
            <person name="de Groot N.N."/>
        </authorList>
    </citation>
    <scope>NUCLEOTIDE SEQUENCE [LARGE SCALE GENOMIC DNA]</scope>
    <source>
        <strain evidence="8 9">JA575</strain>
    </source>
</reference>
<dbReference type="OrthoDB" id="9774900at2"/>
<dbReference type="RefSeq" id="WP_114358731.1">
    <property type="nucleotide sequence ID" value="NZ_QRDT01000013.1"/>
</dbReference>
<dbReference type="EMBL" id="UFQQ01000013">
    <property type="protein sequence ID" value="SSW91717.1"/>
    <property type="molecule type" value="Genomic_DNA"/>
</dbReference>
<name>A0A336JPR0_9BRAD</name>
<dbReference type="Proteomes" id="UP000256343">
    <property type="component" value="Unassembled WGS sequence"/>
</dbReference>
<dbReference type="PANTHER" id="PTHR30168">
    <property type="entry name" value="PUTATIVE MEMBRANE PROTEIN YPFJ"/>
    <property type="match status" value="1"/>
</dbReference>
<dbReference type="PANTHER" id="PTHR30168:SF0">
    <property type="entry name" value="INNER MEMBRANE PROTEIN"/>
    <property type="match status" value="1"/>
</dbReference>
<evidence type="ECO:0000256" key="2">
    <source>
        <dbReference type="ARBA" id="ARBA00022692"/>
    </source>
</evidence>
<feature type="transmembrane region" description="Helical" evidence="6">
    <location>
        <begin position="28"/>
        <end position="52"/>
    </location>
</feature>
<evidence type="ECO:0000313" key="8">
    <source>
        <dbReference type="EMBL" id="SSW91717.1"/>
    </source>
</evidence>
<feature type="compositionally biased region" description="Basic and acidic residues" evidence="5">
    <location>
        <begin position="1"/>
        <end position="19"/>
    </location>
</feature>
<evidence type="ECO:0000313" key="10">
    <source>
        <dbReference type="Proteomes" id="UP000256343"/>
    </source>
</evidence>